<sequence>MLFCARTRDIEVKVEPLFQTDLSRPQDNCYVWSCSVEVINHGDRRICIVARHWHAADEFGLVRDFGDSATVIGQPVLDPGQHFQYRSAGPLKTPSGVMFGHCLMQMEDGELLEIALPGCSLDSPYAGHRMN</sequence>
<dbReference type="Pfam" id="PF04379">
    <property type="entry name" value="DUF525"/>
    <property type="match status" value="1"/>
</dbReference>
<evidence type="ECO:0000313" key="2">
    <source>
        <dbReference type="EMBL" id="TPW30811.1"/>
    </source>
</evidence>
<keyword evidence="3" id="KW-1185">Reference proteome</keyword>
<feature type="domain" description="ApaG" evidence="1">
    <location>
        <begin position="4"/>
        <end position="128"/>
    </location>
</feature>
<reference evidence="2 3" key="1">
    <citation type="submission" date="2019-06" db="EMBL/GenBank/DDBJ databases">
        <authorList>
            <person name="Li M."/>
        </authorList>
    </citation>
    <scope>NUCLEOTIDE SEQUENCE [LARGE SCALE GENOMIC DNA]</scope>
    <source>
        <strain evidence="2 3">BGMRC2036</strain>
    </source>
</reference>
<dbReference type="PROSITE" id="PS51087">
    <property type="entry name" value="APAG"/>
    <property type="match status" value="1"/>
</dbReference>
<accession>A0A506UCH1</accession>
<protein>
    <submittedName>
        <fullName evidence="2">ApaG domain</fullName>
    </submittedName>
</protein>
<comment type="caution">
    <text evidence="2">The sequence shown here is derived from an EMBL/GenBank/DDBJ whole genome shotgun (WGS) entry which is preliminary data.</text>
</comment>
<dbReference type="RefSeq" id="WP_141148682.1">
    <property type="nucleotide sequence ID" value="NZ_VHLG01000004.1"/>
</dbReference>
<dbReference type="Gene3D" id="2.60.40.1470">
    <property type="entry name" value="ApaG domain"/>
    <property type="match status" value="1"/>
</dbReference>
<dbReference type="EMBL" id="VHLG01000004">
    <property type="protein sequence ID" value="TPW30811.1"/>
    <property type="molecule type" value="Genomic_DNA"/>
</dbReference>
<dbReference type="InterPro" id="IPR036767">
    <property type="entry name" value="ApaG_sf"/>
</dbReference>
<dbReference type="Proteomes" id="UP000318801">
    <property type="component" value="Unassembled WGS sequence"/>
</dbReference>
<dbReference type="GO" id="GO:0070987">
    <property type="term" value="P:error-free translesion synthesis"/>
    <property type="evidence" value="ECO:0007669"/>
    <property type="project" value="TreeGrafter"/>
</dbReference>
<dbReference type="PANTHER" id="PTHR14289">
    <property type="entry name" value="F-BOX ONLY PROTEIN 3"/>
    <property type="match status" value="1"/>
</dbReference>
<evidence type="ECO:0000313" key="3">
    <source>
        <dbReference type="Proteomes" id="UP000318801"/>
    </source>
</evidence>
<evidence type="ECO:0000259" key="1">
    <source>
        <dbReference type="PROSITE" id="PS51087"/>
    </source>
</evidence>
<dbReference type="OrthoDB" id="9795226at2"/>
<dbReference type="SUPFAM" id="SSF110069">
    <property type="entry name" value="ApaG-like"/>
    <property type="match status" value="1"/>
</dbReference>
<gene>
    <name evidence="2" type="ORF">FJU08_09035</name>
</gene>
<proteinExistence type="predicted"/>
<dbReference type="InterPro" id="IPR007474">
    <property type="entry name" value="ApaG_domain"/>
</dbReference>
<name>A0A506UCH1_9HYPH</name>
<organism evidence="2 3">
    <name type="scientific">Martelella alba</name>
    <dbReference type="NCBI Taxonomy" id="2590451"/>
    <lineage>
        <taxon>Bacteria</taxon>
        <taxon>Pseudomonadati</taxon>
        <taxon>Pseudomonadota</taxon>
        <taxon>Alphaproteobacteria</taxon>
        <taxon>Hyphomicrobiales</taxon>
        <taxon>Aurantimonadaceae</taxon>
        <taxon>Martelella</taxon>
    </lineage>
</organism>
<dbReference type="AlphaFoldDB" id="A0A506UCH1"/>
<dbReference type="PANTHER" id="PTHR14289:SF16">
    <property type="entry name" value="POLYMERASE DELTA-INTERACTING PROTEIN 2"/>
    <property type="match status" value="1"/>
</dbReference>